<dbReference type="Proteomes" id="UP001589733">
    <property type="component" value="Unassembled WGS sequence"/>
</dbReference>
<organism evidence="2 3">
    <name type="scientific">Deinococcus oregonensis</name>
    <dbReference type="NCBI Taxonomy" id="1805970"/>
    <lineage>
        <taxon>Bacteria</taxon>
        <taxon>Thermotogati</taxon>
        <taxon>Deinococcota</taxon>
        <taxon>Deinococci</taxon>
        <taxon>Deinococcales</taxon>
        <taxon>Deinococcaceae</taxon>
        <taxon>Deinococcus</taxon>
    </lineage>
</organism>
<accession>A0ABV6AWZ8</accession>
<evidence type="ECO:0000256" key="1">
    <source>
        <dbReference type="SAM" id="MobiDB-lite"/>
    </source>
</evidence>
<evidence type="ECO:0000313" key="3">
    <source>
        <dbReference type="Proteomes" id="UP001589733"/>
    </source>
</evidence>
<protein>
    <submittedName>
        <fullName evidence="2">Uncharacterized protein</fullName>
    </submittedName>
</protein>
<evidence type="ECO:0000313" key="2">
    <source>
        <dbReference type="EMBL" id="MFB9992029.1"/>
    </source>
</evidence>
<name>A0ABV6AWZ8_9DEIO</name>
<dbReference type="EMBL" id="JBHLYR010000028">
    <property type="protein sequence ID" value="MFB9992029.1"/>
    <property type="molecule type" value="Genomic_DNA"/>
</dbReference>
<keyword evidence="3" id="KW-1185">Reference proteome</keyword>
<dbReference type="RefSeq" id="WP_380008137.1">
    <property type="nucleotide sequence ID" value="NZ_JBHLYR010000028.1"/>
</dbReference>
<gene>
    <name evidence="2" type="ORF">ACFFLM_08660</name>
</gene>
<feature type="region of interest" description="Disordered" evidence="1">
    <location>
        <begin position="1"/>
        <end position="20"/>
    </location>
</feature>
<sequence length="78" mass="8723">MWTVFPYDSTPPQSAHARRCPHSCRLPAPGANLGLRIQTAFKTHLDSLTYGLRGQGWDIGHTDILERLLRPVLDEGGR</sequence>
<proteinExistence type="predicted"/>
<comment type="caution">
    <text evidence="2">The sequence shown here is derived from an EMBL/GenBank/DDBJ whole genome shotgun (WGS) entry which is preliminary data.</text>
</comment>
<reference evidence="2 3" key="1">
    <citation type="submission" date="2024-09" db="EMBL/GenBank/DDBJ databases">
        <authorList>
            <person name="Sun Q."/>
            <person name="Mori K."/>
        </authorList>
    </citation>
    <scope>NUCLEOTIDE SEQUENCE [LARGE SCALE GENOMIC DNA]</scope>
    <source>
        <strain evidence="2 3">JCM 13503</strain>
    </source>
</reference>